<keyword evidence="2" id="KW-0732">Signal</keyword>
<dbReference type="EMBL" id="DSKL01000274">
    <property type="protein sequence ID" value="HEH82734.1"/>
    <property type="molecule type" value="Genomic_DNA"/>
</dbReference>
<dbReference type="PANTHER" id="PTHR39198:SF1">
    <property type="entry name" value="ALPHA-GALACTOSIDASE NEW3 DOMAIN-CONTAINING PROTEIN"/>
    <property type="match status" value="1"/>
</dbReference>
<evidence type="ECO:0000313" key="5">
    <source>
        <dbReference type="EMBL" id="HEO42396.1"/>
    </source>
</evidence>
<evidence type="ECO:0000259" key="3">
    <source>
        <dbReference type="Pfam" id="PF10633"/>
    </source>
</evidence>
<feature type="transmembrane region" description="Helical" evidence="1">
    <location>
        <begin position="355"/>
        <end position="375"/>
    </location>
</feature>
<dbReference type="Pfam" id="PF10633">
    <property type="entry name" value="NPCBM_assoc"/>
    <property type="match status" value="2"/>
</dbReference>
<dbReference type="InterPro" id="IPR018905">
    <property type="entry name" value="A-galactase_NEW3"/>
</dbReference>
<dbReference type="Gene3D" id="2.60.40.10">
    <property type="entry name" value="Immunoglobulins"/>
    <property type="match status" value="2"/>
</dbReference>
<keyword evidence="1" id="KW-0472">Membrane</keyword>
<protein>
    <submittedName>
        <fullName evidence="4">ABC transporter substrate-binding protein</fullName>
    </submittedName>
</protein>
<feature type="signal peptide" evidence="2">
    <location>
        <begin position="1"/>
        <end position="20"/>
    </location>
</feature>
<dbReference type="InterPro" id="IPR013783">
    <property type="entry name" value="Ig-like_fold"/>
</dbReference>
<dbReference type="EMBL" id="DSHZ01000290">
    <property type="protein sequence ID" value="HEO42396.1"/>
    <property type="molecule type" value="Genomic_DNA"/>
</dbReference>
<evidence type="ECO:0000256" key="1">
    <source>
        <dbReference type="SAM" id="Phobius"/>
    </source>
</evidence>
<feature type="chain" id="PRO_5036199657" evidence="2">
    <location>
        <begin position="21"/>
        <end position="381"/>
    </location>
</feature>
<comment type="caution">
    <text evidence="4">The sequence shown here is derived from an EMBL/GenBank/DDBJ whole genome shotgun (WGS) entry which is preliminary data.</text>
</comment>
<keyword evidence="1" id="KW-0812">Transmembrane</keyword>
<reference evidence="4" key="1">
    <citation type="journal article" date="2020" name="mSystems">
        <title>Genome- and Community-Level Interaction Insights into Carbon Utilization and Element Cycling Functions of Hydrothermarchaeota in Hydrothermal Sediment.</title>
        <authorList>
            <person name="Zhou Z."/>
            <person name="Liu Y."/>
            <person name="Xu W."/>
            <person name="Pan J."/>
            <person name="Luo Z.H."/>
            <person name="Li M."/>
        </authorList>
    </citation>
    <scope>NUCLEOTIDE SEQUENCE [LARGE SCALE GENOMIC DNA]</scope>
    <source>
        <strain evidence="5">SpSt-189</strain>
        <strain evidence="4">SpSt-246</strain>
    </source>
</reference>
<proteinExistence type="predicted"/>
<evidence type="ECO:0000256" key="2">
    <source>
        <dbReference type="SAM" id="SignalP"/>
    </source>
</evidence>
<dbReference type="PANTHER" id="PTHR39198">
    <property type="entry name" value="HYPOTHETICAL MEMBRANE PROTEIN, CONSERVED"/>
    <property type="match status" value="1"/>
</dbReference>
<gene>
    <name evidence="5" type="ORF">ENP09_05905</name>
    <name evidence="4" type="ORF">ENP73_07120</name>
</gene>
<sequence length="381" mass="40424">MVRKLLTVVLLALGVASAQSFRGLSLGTPYPEMGVQPGESVSLTLTVKNHGLPPGVVRLAVAEAPQGWQASLIGGGRLVRAVYLAPDGEATLTLRLQPPKEVKPGTYRFLVRAEGLGRTATLPIALVVGQGLPQRLSLEAELPVLKGPPTSSFRYRVTLKNESDRDLLVSLEYEAPKGFQVTFTPAFGSQQVTSLPIKAGESKDLDVEVSLPKGTKADAYGITLRAVAGEAKAELGLTLQVTGRPEVSFTTKEGRLSGQVTAGRENAVKLVVKNQGSAPAKNLSFSASEPSGWEVKFEPDKLEVLEPEKEAEVTARIKPSPKAVTGDYMVTLSLSGDEGVSASLDYRATVVRSTLWGLVGIGLMAVALLVLGFAVNRFGRR</sequence>
<keyword evidence="1" id="KW-1133">Transmembrane helix</keyword>
<name>A0A7C2C310_9DEIN</name>
<accession>A0A7C2C310</accession>
<feature type="domain" description="Alpha-galactosidase NEW3" evidence="3">
    <location>
        <begin position="35"/>
        <end position="109"/>
    </location>
</feature>
<evidence type="ECO:0000313" key="4">
    <source>
        <dbReference type="EMBL" id="HEH82734.1"/>
    </source>
</evidence>
<feature type="domain" description="Alpha-galactosidase NEW3" evidence="3">
    <location>
        <begin position="260"/>
        <end position="335"/>
    </location>
</feature>
<organism evidence="4">
    <name type="scientific">Thermus islandicus</name>
    <dbReference type="NCBI Taxonomy" id="540988"/>
    <lineage>
        <taxon>Bacteria</taxon>
        <taxon>Thermotogati</taxon>
        <taxon>Deinococcota</taxon>
        <taxon>Deinococci</taxon>
        <taxon>Thermales</taxon>
        <taxon>Thermaceae</taxon>
        <taxon>Thermus</taxon>
    </lineage>
</organism>
<dbReference type="AlphaFoldDB" id="A0A7C2C310"/>